<dbReference type="PANTHER" id="PTHR30026:SF20">
    <property type="entry name" value="OUTER MEMBRANE PROTEIN TOLC"/>
    <property type="match status" value="1"/>
</dbReference>
<keyword evidence="4" id="KW-1134">Transmembrane beta strand</keyword>
<accession>A0A5B8YMD8</accession>
<evidence type="ECO:0000256" key="4">
    <source>
        <dbReference type="ARBA" id="ARBA00022452"/>
    </source>
</evidence>
<comment type="subcellular location">
    <subcellularLocation>
        <location evidence="1">Cell outer membrane</location>
    </subcellularLocation>
</comment>
<feature type="coiled-coil region" evidence="8">
    <location>
        <begin position="376"/>
        <end position="410"/>
    </location>
</feature>
<dbReference type="GO" id="GO:0015288">
    <property type="term" value="F:porin activity"/>
    <property type="evidence" value="ECO:0007669"/>
    <property type="project" value="TreeGrafter"/>
</dbReference>
<keyword evidence="11" id="KW-1185">Reference proteome</keyword>
<sequence length="467" mass="54138">MKKNLIILFLVFGPSLLAQETLPEVLTFREYLAYVKQFHPVARQAGLKLSMAEAELLRARGGFDPKIEVDYDRKAFKNTEYYDILNSTFKIPTWYGIELKANFEQNQGVYLNPERTVPEDGLFSAGISMDVGQGMFINQRMASLRNAKIYRDQSLAERDLMVNEVLYSAALAYFDWLKVYNEMIIYEGFLENSLERYRGITQNARMGEIPAIDTVEANISVQNRRLDLEQARVELIKERLDLSNFLWLGNNTPVELQPDIVPETSLLPLINNVLSLPQVIAPGVIPENHPRLRSLELGLRALEVNRRLMANRLLPEINLQYNFLTQEPDEFQRFYRENYKAGVRFAFPLFLRKERGDLKLANFRIQDAELDLKLRERQLENRIEAAFQELESYNLQLQLAEEMVENYSILLGAEERKMSFGESSLFLINTRENRLIEARLKQNEILNKFLYAKAGLFRSLGIVPATD</sequence>
<proteinExistence type="inferred from homology"/>
<feature type="chain" id="PRO_5022928027" evidence="9">
    <location>
        <begin position="19"/>
        <end position="467"/>
    </location>
</feature>
<keyword evidence="5" id="KW-0812">Transmembrane</keyword>
<dbReference type="Proteomes" id="UP000321954">
    <property type="component" value="Chromosome"/>
</dbReference>
<evidence type="ECO:0000256" key="1">
    <source>
        <dbReference type="ARBA" id="ARBA00004442"/>
    </source>
</evidence>
<dbReference type="InterPro" id="IPR051906">
    <property type="entry name" value="TolC-like"/>
</dbReference>
<keyword evidence="6" id="KW-0472">Membrane</keyword>
<evidence type="ECO:0000256" key="6">
    <source>
        <dbReference type="ARBA" id="ARBA00023136"/>
    </source>
</evidence>
<dbReference type="SUPFAM" id="SSF56954">
    <property type="entry name" value="Outer membrane efflux proteins (OEP)"/>
    <property type="match status" value="1"/>
</dbReference>
<keyword evidence="3" id="KW-0813">Transport</keyword>
<dbReference type="AlphaFoldDB" id="A0A5B8YMD8"/>
<dbReference type="OrthoDB" id="581172at2"/>
<feature type="signal peptide" evidence="9">
    <location>
        <begin position="1"/>
        <end position="18"/>
    </location>
</feature>
<organism evidence="10 11">
    <name type="scientific">Antarcticibacterium arcticum</name>
    <dbReference type="NCBI Taxonomy" id="2585771"/>
    <lineage>
        <taxon>Bacteria</taxon>
        <taxon>Pseudomonadati</taxon>
        <taxon>Bacteroidota</taxon>
        <taxon>Flavobacteriia</taxon>
        <taxon>Flavobacteriales</taxon>
        <taxon>Flavobacteriaceae</taxon>
        <taxon>Antarcticibacterium</taxon>
    </lineage>
</organism>
<dbReference type="EMBL" id="CP042476">
    <property type="protein sequence ID" value="QED39130.1"/>
    <property type="molecule type" value="Genomic_DNA"/>
</dbReference>
<name>A0A5B8YMD8_9FLAO</name>
<dbReference type="InterPro" id="IPR003423">
    <property type="entry name" value="OMP_efflux"/>
</dbReference>
<dbReference type="GO" id="GO:0015562">
    <property type="term" value="F:efflux transmembrane transporter activity"/>
    <property type="evidence" value="ECO:0007669"/>
    <property type="project" value="InterPro"/>
</dbReference>
<dbReference type="Pfam" id="PF02321">
    <property type="entry name" value="OEP"/>
    <property type="match status" value="1"/>
</dbReference>
<dbReference type="PANTHER" id="PTHR30026">
    <property type="entry name" value="OUTER MEMBRANE PROTEIN TOLC"/>
    <property type="match status" value="1"/>
</dbReference>
<keyword evidence="9" id="KW-0732">Signal</keyword>
<keyword evidence="8" id="KW-0175">Coiled coil</keyword>
<dbReference type="GO" id="GO:1990281">
    <property type="term" value="C:efflux pump complex"/>
    <property type="evidence" value="ECO:0007669"/>
    <property type="project" value="TreeGrafter"/>
</dbReference>
<evidence type="ECO:0000256" key="7">
    <source>
        <dbReference type="ARBA" id="ARBA00023237"/>
    </source>
</evidence>
<dbReference type="KEGG" id="anp:FK178_13110"/>
<reference evidence="10 11" key="1">
    <citation type="submission" date="2019-08" db="EMBL/GenBank/DDBJ databases">
        <title>Antarcticibacterium arcticum sp. nov., a bacterium isolated from marine sediment of the Canadian Beaufort Sea.</title>
        <authorList>
            <person name="Lee Y.M."/>
            <person name="Baek K."/>
            <person name="Lee D.-H."/>
            <person name="Shin S.C."/>
            <person name="Jin Y.K."/>
            <person name="Park Y."/>
        </authorList>
    </citation>
    <scope>NUCLEOTIDE SEQUENCE [LARGE SCALE GENOMIC DNA]</scope>
    <source>
        <strain evidence="10 11">PAMC 28998</strain>
    </source>
</reference>
<dbReference type="GO" id="GO:0009279">
    <property type="term" value="C:cell outer membrane"/>
    <property type="evidence" value="ECO:0007669"/>
    <property type="project" value="UniProtKB-SubCell"/>
</dbReference>
<evidence type="ECO:0000256" key="9">
    <source>
        <dbReference type="SAM" id="SignalP"/>
    </source>
</evidence>
<keyword evidence="7" id="KW-0998">Cell outer membrane</keyword>
<evidence type="ECO:0000256" key="8">
    <source>
        <dbReference type="SAM" id="Coils"/>
    </source>
</evidence>
<evidence type="ECO:0000256" key="2">
    <source>
        <dbReference type="ARBA" id="ARBA00007613"/>
    </source>
</evidence>
<evidence type="ECO:0000313" key="11">
    <source>
        <dbReference type="Proteomes" id="UP000321954"/>
    </source>
</evidence>
<evidence type="ECO:0000256" key="3">
    <source>
        <dbReference type="ARBA" id="ARBA00022448"/>
    </source>
</evidence>
<dbReference type="Gene3D" id="1.20.1600.10">
    <property type="entry name" value="Outer membrane efflux proteins (OEP)"/>
    <property type="match status" value="1"/>
</dbReference>
<protein>
    <submittedName>
        <fullName evidence="10">TolC family protein</fullName>
    </submittedName>
</protein>
<gene>
    <name evidence="10" type="ORF">FK178_13110</name>
</gene>
<evidence type="ECO:0000313" key="10">
    <source>
        <dbReference type="EMBL" id="QED39130.1"/>
    </source>
</evidence>
<comment type="similarity">
    <text evidence="2">Belongs to the outer membrane factor (OMF) (TC 1.B.17) family.</text>
</comment>
<evidence type="ECO:0000256" key="5">
    <source>
        <dbReference type="ARBA" id="ARBA00022692"/>
    </source>
</evidence>